<protein>
    <submittedName>
        <fullName evidence="2">Uncharacterized protein</fullName>
    </submittedName>
</protein>
<feature type="transmembrane region" description="Helical" evidence="1">
    <location>
        <begin position="16"/>
        <end position="39"/>
    </location>
</feature>
<keyword evidence="1" id="KW-1133">Transmembrane helix</keyword>
<reference evidence="2 3" key="1">
    <citation type="journal article" date="2015" name="Nature">
        <title>rRNA introns, odd ribosomes, and small enigmatic genomes across a large radiation of phyla.</title>
        <authorList>
            <person name="Brown C.T."/>
            <person name="Hug L.A."/>
            <person name="Thomas B.C."/>
            <person name="Sharon I."/>
            <person name="Castelle C.J."/>
            <person name="Singh A."/>
            <person name="Wilkins M.J."/>
            <person name="Williams K.H."/>
            <person name="Banfield J.F."/>
        </authorList>
    </citation>
    <scope>NUCLEOTIDE SEQUENCE [LARGE SCALE GENOMIC DNA]</scope>
</reference>
<proteinExistence type="predicted"/>
<organism evidence="2 3">
    <name type="scientific">Candidatus Kaiserbacteria bacterium GW2011_GWC2_52_8b</name>
    <dbReference type="NCBI Taxonomy" id="1618676"/>
    <lineage>
        <taxon>Bacteria</taxon>
        <taxon>Candidatus Kaiseribacteriota</taxon>
    </lineage>
</organism>
<evidence type="ECO:0000313" key="2">
    <source>
        <dbReference type="EMBL" id="KKW29631.1"/>
    </source>
</evidence>
<evidence type="ECO:0000313" key="3">
    <source>
        <dbReference type="Proteomes" id="UP000034445"/>
    </source>
</evidence>
<keyword evidence="1" id="KW-0472">Membrane</keyword>
<sequence length="167" mass="18985">MTATTGSATKTTLEEYLAGTTLVLFFLAIVGSIIFYIGWLDFVDNYQMGYKFDTRTGEITILEEPGYYINPPIVVKVHTVDLRPYQVCINANQRVLNCKLVQFKKDKKGVELFISWHGRKNYEGGSYEIGGFIDILKSYAYDGSGKIYPFLTILRDLKPEEVTEVPK</sequence>
<dbReference type="Proteomes" id="UP000034445">
    <property type="component" value="Unassembled WGS sequence"/>
</dbReference>
<accession>A0A0G1XFD0</accession>
<dbReference type="AlphaFoldDB" id="A0A0G1XFD0"/>
<dbReference type="EMBL" id="LCRF01000068">
    <property type="protein sequence ID" value="KKW29631.1"/>
    <property type="molecule type" value="Genomic_DNA"/>
</dbReference>
<comment type="caution">
    <text evidence="2">The sequence shown here is derived from an EMBL/GenBank/DDBJ whole genome shotgun (WGS) entry which is preliminary data.</text>
</comment>
<evidence type="ECO:0000256" key="1">
    <source>
        <dbReference type="SAM" id="Phobius"/>
    </source>
</evidence>
<name>A0A0G1XFD0_9BACT</name>
<gene>
    <name evidence="2" type="ORF">UY74_C0068G0010</name>
</gene>
<keyword evidence="1" id="KW-0812">Transmembrane</keyword>